<dbReference type="InterPro" id="IPR012341">
    <property type="entry name" value="6hp_glycosidase-like_sf"/>
</dbReference>
<dbReference type="GO" id="GO:0003824">
    <property type="term" value="F:catalytic activity"/>
    <property type="evidence" value="ECO:0007669"/>
    <property type="project" value="UniProtKB-ARBA"/>
</dbReference>
<organism evidence="1 2">
    <name type="scientific">Scytalidium lignicola</name>
    <name type="common">Hyphomycete</name>
    <dbReference type="NCBI Taxonomy" id="5539"/>
    <lineage>
        <taxon>Eukaryota</taxon>
        <taxon>Fungi</taxon>
        <taxon>Dikarya</taxon>
        <taxon>Ascomycota</taxon>
        <taxon>Pezizomycotina</taxon>
        <taxon>Leotiomycetes</taxon>
        <taxon>Leotiomycetes incertae sedis</taxon>
        <taxon>Scytalidium</taxon>
    </lineage>
</organism>
<accession>A0A3E2HSD8</accession>
<dbReference type="PANTHER" id="PTHR34987">
    <property type="entry name" value="C, PUTATIVE (AFU_ORTHOLOGUE AFUA_3G02880)-RELATED"/>
    <property type="match status" value="1"/>
</dbReference>
<feature type="non-terminal residue" evidence="1">
    <location>
        <position position="255"/>
    </location>
</feature>
<dbReference type="Gene3D" id="2.60.420.10">
    <property type="entry name" value="Maltose phosphorylase, domain 3"/>
    <property type="match status" value="1"/>
</dbReference>
<evidence type="ECO:0000313" key="1">
    <source>
        <dbReference type="EMBL" id="RFU36212.1"/>
    </source>
</evidence>
<dbReference type="AlphaFoldDB" id="A0A3E2HSD8"/>
<dbReference type="Proteomes" id="UP000258309">
    <property type="component" value="Unassembled WGS sequence"/>
</dbReference>
<dbReference type="Gene3D" id="1.50.10.10">
    <property type="match status" value="1"/>
</dbReference>
<sequence>MAGSPCIDDKELSKEYLQRASRTIEGIDSNMFSSDNGHYLTSDSIPTGMAKELHRWLIYQNISPKHLHTQLLSKLSTALFGTTHNGYPLSFSPKTPKVPPVISPIMPAFHILAAISADDHQTAEHVLRTVFAPMYNKASPHFTGTCWEFLNADGTPFKDQFCSYAQLFSVSPIFILSRYVLRVEPVEAGFKQLRIAPRFKVSGVTWAQGRVPTPVGELLEMNVGGCAQTSIHVTTNMIEVLRTKSLEVSRIPFCL</sequence>
<gene>
    <name evidence="1" type="ORF">B7463_g82</name>
</gene>
<dbReference type="STRING" id="5539.A0A3E2HSD8"/>
<evidence type="ECO:0000313" key="2">
    <source>
        <dbReference type="Proteomes" id="UP000258309"/>
    </source>
</evidence>
<dbReference type="EMBL" id="NCSJ02000001">
    <property type="protein sequence ID" value="RFU36212.1"/>
    <property type="molecule type" value="Genomic_DNA"/>
</dbReference>
<feature type="non-terminal residue" evidence="1">
    <location>
        <position position="1"/>
    </location>
</feature>
<dbReference type="SUPFAM" id="SSF48208">
    <property type="entry name" value="Six-hairpin glycosidases"/>
    <property type="match status" value="1"/>
</dbReference>
<dbReference type="GO" id="GO:0005975">
    <property type="term" value="P:carbohydrate metabolic process"/>
    <property type="evidence" value="ECO:0007669"/>
    <property type="project" value="InterPro"/>
</dbReference>
<dbReference type="InterPro" id="IPR008928">
    <property type="entry name" value="6-hairpin_glycosidase_sf"/>
</dbReference>
<comment type="caution">
    <text evidence="1">The sequence shown here is derived from an EMBL/GenBank/DDBJ whole genome shotgun (WGS) entry which is preliminary data.</text>
</comment>
<proteinExistence type="predicted"/>
<reference evidence="1 2" key="1">
    <citation type="submission" date="2018-05" db="EMBL/GenBank/DDBJ databases">
        <title>Draft genome sequence of Scytalidium lignicola DSM 105466, a ubiquitous saprotrophic fungus.</title>
        <authorList>
            <person name="Buettner E."/>
            <person name="Gebauer A.M."/>
            <person name="Hofrichter M."/>
            <person name="Liers C."/>
            <person name="Kellner H."/>
        </authorList>
    </citation>
    <scope>NUCLEOTIDE SEQUENCE [LARGE SCALE GENOMIC DNA]</scope>
    <source>
        <strain evidence="1 2">DSM 105466</strain>
    </source>
</reference>
<dbReference type="PANTHER" id="PTHR34987:SF4">
    <property type="entry name" value="ALPHA-L-RHAMNOSIDASE C-TERMINAL DOMAIN-CONTAINING PROTEIN"/>
    <property type="match status" value="1"/>
</dbReference>
<name>A0A3E2HSD8_SCYLI</name>
<keyword evidence="2" id="KW-1185">Reference proteome</keyword>
<protein>
    <submittedName>
        <fullName evidence="1">Uncharacterized protein</fullName>
    </submittedName>
</protein>
<dbReference type="OrthoDB" id="10036721at2759"/>